<dbReference type="GO" id="GO:0051603">
    <property type="term" value="P:proteolysis involved in protein catabolic process"/>
    <property type="evidence" value="ECO:0007669"/>
    <property type="project" value="TreeGrafter"/>
</dbReference>
<dbReference type="PANTHER" id="PTHR48102">
    <property type="entry name" value="ATP-DEPENDENT CLP PROTEASE ATP-BINDING SUBUNIT CLPX-LIKE, MITOCHONDRIAL-RELATED"/>
    <property type="match status" value="1"/>
</dbReference>
<dbReference type="EMBL" id="DTGR01000135">
    <property type="protein sequence ID" value="HHS29708.1"/>
    <property type="molecule type" value="Genomic_DNA"/>
</dbReference>
<dbReference type="Pfam" id="PF07724">
    <property type="entry name" value="AAA_2"/>
    <property type="match status" value="1"/>
</dbReference>
<feature type="domain" description="Clp ATPase C-terminal" evidence="5">
    <location>
        <begin position="319"/>
        <end position="405"/>
    </location>
</feature>
<evidence type="ECO:0000313" key="6">
    <source>
        <dbReference type="EMBL" id="HHS29708.1"/>
    </source>
</evidence>
<keyword evidence="2" id="KW-0067">ATP-binding</keyword>
<dbReference type="Gene3D" id="1.10.8.60">
    <property type="match status" value="1"/>
</dbReference>
<evidence type="ECO:0000256" key="2">
    <source>
        <dbReference type="ARBA" id="ARBA00022840"/>
    </source>
</evidence>
<evidence type="ECO:0000256" key="1">
    <source>
        <dbReference type="ARBA" id="ARBA00022741"/>
    </source>
</evidence>
<evidence type="ECO:0000259" key="5">
    <source>
        <dbReference type="SMART" id="SM01086"/>
    </source>
</evidence>
<protein>
    <submittedName>
        <fullName evidence="6">AAA family ATPase</fullName>
    </submittedName>
</protein>
<dbReference type="Pfam" id="PF10431">
    <property type="entry name" value="ClpB_D2-small"/>
    <property type="match status" value="1"/>
</dbReference>
<dbReference type="SMART" id="SM01086">
    <property type="entry name" value="ClpB_D2-small"/>
    <property type="match status" value="1"/>
</dbReference>
<organism evidence="6">
    <name type="scientific">Desulfobacca acetoxidans</name>
    <dbReference type="NCBI Taxonomy" id="60893"/>
    <lineage>
        <taxon>Bacteria</taxon>
        <taxon>Pseudomonadati</taxon>
        <taxon>Thermodesulfobacteriota</taxon>
        <taxon>Desulfobaccia</taxon>
        <taxon>Desulfobaccales</taxon>
        <taxon>Desulfobaccaceae</taxon>
        <taxon>Desulfobacca</taxon>
    </lineage>
</organism>
<dbReference type="InterPro" id="IPR050052">
    <property type="entry name" value="ATP-dep_Clp_protease_ClpX"/>
</dbReference>
<dbReference type="SMART" id="SM00382">
    <property type="entry name" value="AAA"/>
    <property type="match status" value="1"/>
</dbReference>
<accession>A0A7V6DPX1</accession>
<dbReference type="PANTHER" id="PTHR48102:SF7">
    <property type="entry name" value="ATP-DEPENDENT CLP PROTEASE ATP-BINDING SUBUNIT CLPX-LIKE, MITOCHONDRIAL"/>
    <property type="match status" value="1"/>
</dbReference>
<reference evidence="6" key="1">
    <citation type="journal article" date="2020" name="mSystems">
        <title>Genome- and Community-Level Interaction Insights into Carbon Utilization and Element Cycling Functions of Hydrothermarchaeota in Hydrothermal Sediment.</title>
        <authorList>
            <person name="Zhou Z."/>
            <person name="Liu Y."/>
            <person name="Xu W."/>
            <person name="Pan J."/>
            <person name="Luo Z.H."/>
            <person name="Li M."/>
        </authorList>
    </citation>
    <scope>NUCLEOTIDE SEQUENCE [LARGE SCALE GENOMIC DNA]</scope>
    <source>
        <strain evidence="6">SpSt-767</strain>
    </source>
</reference>
<dbReference type="InterPro" id="IPR003593">
    <property type="entry name" value="AAA+_ATPase"/>
</dbReference>
<dbReference type="GO" id="GO:0005524">
    <property type="term" value="F:ATP binding"/>
    <property type="evidence" value="ECO:0007669"/>
    <property type="project" value="UniProtKB-KW"/>
</dbReference>
<dbReference type="InterPro" id="IPR003959">
    <property type="entry name" value="ATPase_AAA_core"/>
</dbReference>
<sequence length="582" mass="66798">MDKIPDQKELEKEISEYLTKKYGSRIKAISPYWVAKPDTEAKGKGKTGKLSQINFDLKPEELEAFLNEYVIRQEEAKSILATKVCTHFNRIRHYLERGREPEPGVGAIKNNIILIGPTGVGKTYLIKLIANKLGVPFVKGDATKFSETGYVGGDVEDLVRDLVYAADDDLDMAQYGIIYIDEIDKIASSGSLWGPDVSRTGVQRALLKPMEETEVDLKVSHDPVSQIQAIEQYRRTGKKEKRTLNTRHILFIVSGAFNGLEKIVKERLSKQEIGFGATVTTKEEEKQLLSKVTSEDLIKYGFESEFVGRLPVIAVLQELTADDLYEILLNPNNPIISSKRRDFAAYGIDIKFEEEALRLLANRAAQEKTGARGLVSVIERVLIQFEKRLPSTDIRELVVTPKMVTQAQEELDRLLAHPDDPEQQERYRQASLREREHLRESIWRREQELLIQYNLPLTTARVEMLLDLYRHYDGDLKAAFTAMGRLYEQVRHFEERFQEDHDLTLHFEPDAVDQILAEALEREIPALSVCQNLAKDLEHALKLVRDRTSQDCFLLTREAIENLDAYLNQVIRDYYQKTLFRE</sequence>
<dbReference type="InterPro" id="IPR027417">
    <property type="entry name" value="P-loop_NTPase"/>
</dbReference>
<proteinExistence type="predicted"/>
<evidence type="ECO:0000256" key="3">
    <source>
        <dbReference type="ARBA" id="ARBA00023186"/>
    </source>
</evidence>
<feature type="domain" description="AAA+ ATPase" evidence="4">
    <location>
        <begin position="108"/>
        <end position="278"/>
    </location>
</feature>
<name>A0A7V6DPX1_9BACT</name>
<evidence type="ECO:0000259" key="4">
    <source>
        <dbReference type="SMART" id="SM00382"/>
    </source>
</evidence>
<dbReference type="Gene3D" id="3.40.50.300">
    <property type="entry name" value="P-loop containing nucleotide triphosphate hydrolases"/>
    <property type="match status" value="1"/>
</dbReference>
<gene>
    <name evidence="6" type="ORF">ENV52_08415</name>
</gene>
<dbReference type="InterPro" id="IPR019489">
    <property type="entry name" value="Clp_ATPase_C"/>
</dbReference>
<comment type="caution">
    <text evidence="6">The sequence shown here is derived from an EMBL/GenBank/DDBJ whole genome shotgun (WGS) entry which is preliminary data.</text>
</comment>
<keyword evidence="1" id="KW-0547">Nucleotide-binding</keyword>
<dbReference type="SUPFAM" id="SSF52540">
    <property type="entry name" value="P-loop containing nucleoside triphosphate hydrolases"/>
    <property type="match status" value="2"/>
</dbReference>
<keyword evidence="3" id="KW-0143">Chaperone</keyword>
<dbReference type="GO" id="GO:0016887">
    <property type="term" value="F:ATP hydrolysis activity"/>
    <property type="evidence" value="ECO:0007669"/>
    <property type="project" value="InterPro"/>
</dbReference>
<dbReference type="AlphaFoldDB" id="A0A7V6DPX1"/>